<evidence type="ECO:0008006" key="5">
    <source>
        <dbReference type="Google" id="ProtNLM"/>
    </source>
</evidence>
<proteinExistence type="predicted"/>
<dbReference type="OrthoDB" id="10004862at2759"/>
<name>A0A067T1Y7_GALM3</name>
<dbReference type="InterPro" id="IPR025337">
    <property type="entry name" value="Questin_oxidase-like"/>
</dbReference>
<protein>
    <recommendedName>
        <fullName evidence="5">Oxidoreductase AflY</fullName>
    </recommendedName>
</protein>
<evidence type="ECO:0000256" key="2">
    <source>
        <dbReference type="SAM" id="MobiDB-lite"/>
    </source>
</evidence>
<sequence>MSATFNFLFPVPSLPQSPLSPPHFPGVSPDSTRTLQNVLKDNHEKWHIFFNEKRFHNHAAHRAIASWALGADASIVQSGYERDCNYEKPAFKSPRPITAETFNEHLGDEKYFNSYLEFFTAYVKDKGISAALEDFIFSPKANLDPKFSKADVSPEEQPQMLSRFLSGVLHPMIHTGYGAEFNLPGMIIEGMSCLAQTAVHVSSPDLLAPLSLFEDTTSVSNRVVTSANESIGSAFNKGAHALDSALEKVVPESLHFHSTSRLRGTHALTILARVLRDPDFAPPDSSTRDEMDMFKSTIQNHGKALGAYVNQWDVSGEKIETKIEELAWVVCVLYGVCGWTYRGSGSENKEFNADFFFMHLVTSSIFLPALCAVLAPASQTRLLKAYFVTALTWAVARGRPAIDVNGFVAEMQDPRSFSTPSSTPKWESAWMRMVEEARAHHDEHVTKVIRSLAGWAGVFGTRQSRVKLQSTARYRDNDRFLTEDEAECAGLGMGLEGPNEGVAVDSSKPSEGQKSANNETGAAEFVQGAGPFNATSPGPASNALNVDKDRPISEDDPNVIPHTELPGSEYLDGRLFLRVGILTLGRMGWDLEGKNKKMPWEKKDGQREEEEFWDFQGFFTERGGTEESPKAKI</sequence>
<dbReference type="EMBL" id="KL142387">
    <property type="protein sequence ID" value="KDR73013.1"/>
    <property type="molecule type" value="Genomic_DNA"/>
</dbReference>
<organism evidence="3 4">
    <name type="scientific">Galerina marginata (strain CBS 339.88)</name>
    <dbReference type="NCBI Taxonomy" id="685588"/>
    <lineage>
        <taxon>Eukaryota</taxon>
        <taxon>Fungi</taxon>
        <taxon>Dikarya</taxon>
        <taxon>Basidiomycota</taxon>
        <taxon>Agaricomycotina</taxon>
        <taxon>Agaricomycetes</taxon>
        <taxon>Agaricomycetidae</taxon>
        <taxon>Agaricales</taxon>
        <taxon>Agaricineae</taxon>
        <taxon>Strophariaceae</taxon>
        <taxon>Galerina</taxon>
    </lineage>
</organism>
<reference evidence="4" key="1">
    <citation type="journal article" date="2014" name="Proc. Natl. Acad. Sci. U.S.A.">
        <title>Extensive sampling of basidiomycete genomes demonstrates inadequacy of the white-rot/brown-rot paradigm for wood decay fungi.</title>
        <authorList>
            <person name="Riley R."/>
            <person name="Salamov A.A."/>
            <person name="Brown D.W."/>
            <person name="Nagy L.G."/>
            <person name="Floudas D."/>
            <person name="Held B.W."/>
            <person name="Levasseur A."/>
            <person name="Lombard V."/>
            <person name="Morin E."/>
            <person name="Otillar R."/>
            <person name="Lindquist E.A."/>
            <person name="Sun H."/>
            <person name="LaButti K.M."/>
            <person name="Schmutz J."/>
            <person name="Jabbour D."/>
            <person name="Luo H."/>
            <person name="Baker S.E."/>
            <person name="Pisabarro A.G."/>
            <person name="Walton J.D."/>
            <person name="Blanchette R.A."/>
            <person name="Henrissat B."/>
            <person name="Martin F."/>
            <person name="Cullen D."/>
            <person name="Hibbett D.S."/>
            <person name="Grigoriev I.V."/>
        </authorList>
    </citation>
    <scope>NUCLEOTIDE SEQUENCE [LARGE SCALE GENOMIC DNA]</scope>
    <source>
        <strain evidence="4">CBS 339.88</strain>
    </source>
</reference>
<evidence type="ECO:0000313" key="3">
    <source>
        <dbReference type="EMBL" id="KDR73013.1"/>
    </source>
</evidence>
<dbReference type="AlphaFoldDB" id="A0A067T1Y7"/>
<dbReference type="GO" id="GO:0016491">
    <property type="term" value="F:oxidoreductase activity"/>
    <property type="evidence" value="ECO:0007669"/>
    <property type="project" value="UniProtKB-KW"/>
</dbReference>
<dbReference type="HOGENOM" id="CLU_019145_1_0_1"/>
<dbReference type="Pfam" id="PF14027">
    <property type="entry name" value="Questin_oxidase"/>
    <property type="match status" value="1"/>
</dbReference>
<evidence type="ECO:0000256" key="1">
    <source>
        <dbReference type="ARBA" id="ARBA00023002"/>
    </source>
</evidence>
<keyword evidence="1" id="KW-0560">Oxidoreductase</keyword>
<dbReference type="STRING" id="685588.A0A067T1Y7"/>
<dbReference type="PANTHER" id="PTHR35870">
    <property type="entry name" value="PROTEIN, PUTATIVE (AFU_ORTHOLOGUE AFUA_5G03330)-RELATED"/>
    <property type="match status" value="1"/>
</dbReference>
<dbReference type="Proteomes" id="UP000027222">
    <property type="component" value="Unassembled WGS sequence"/>
</dbReference>
<gene>
    <name evidence="3" type="ORF">GALMADRAFT_281208</name>
</gene>
<feature type="region of interest" description="Disordered" evidence="2">
    <location>
        <begin position="494"/>
        <end position="518"/>
    </location>
</feature>
<keyword evidence="4" id="KW-1185">Reference proteome</keyword>
<accession>A0A067T1Y7</accession>
<feature type="compositionally biased region" description="Polar residues" evidence="2">
    <location>
        <begin position="507"/>
        <end position="518"/>
    </location>
</feature>
<dbReference type="PANTHER" id="PTHR35870:SF1">
    <property type="entry name" value="PROTEIN, PUTATIVE (AFU_ORTHOLOGUE AFUA_5G03330)-RELATED"/>
    <property type="match status" value="1"/>
</dbReference>
<evidence type="ECO:0000313" key="4">
    <source>
        <dbReference type="Proteomes" id="UP000027222"/>
    </source>
</evidence>